<evidence type="ECO:0000313" key="12">
    <source>
        <dbReference type="Proteomes" id="UP000245768"/>
    </source>
</evidence>
<gene>
    <name evidence="11" type="ORF">FA10DRAFT_303873</name>
</gene>
<dbReference type="Proteomes" id="UP000245768">
    <property type="component" value="Unassembled WGS sequence"/>
</dbReference>
<feature type="repeat" description="Solcar" evidence="8">
    <location>
        <begin position="211"/>
        <end position="310"/>
    </location>
</feature>
<dbReference type="Pfam" id="PF00153">
    <property type="entry name" value="Mito_carr"/>
    <property type="match status" value="3"/>
</dbReference>
<evidence type="ECO:0000256" key="2">
    <source>
        <dbReference type="ARBA" id="ARBA00006375"/>
    </source>
</evidence>
<name>A0A316YEE1_9BASI</name>
<keyword evidence="7 8" id="KW-0472">Membrane</keyword>
<evidence type="ECO:0000313" key="11">
    <source>
        <dbReference type="EMBL" id="PWN87777.1"/>
    </source>
</evidence>
<evidence type="ECO:0000256" key="10">
    <source>
        <dbReference type="SAM" id="Phobius"/>
    </source>
</evidence>
<dbReference type="SUPFAM" id="SSF103506">
    <property type="entry name" value="Mitochondrial carrier"/>
    <property type="match status" value="1"/>
</dbReference>
<dbReference type="EMBL" id="KZ819639">
    <property type="protein sequence ID" value="PWN87777.1"/>
    <property type="molecule type" value="Genomic_DNA"/>
</dbReference>
<evidence type="ECO:0000256" key="8">
    <source>
        <dbReference type="PROSITE-ProRule" id="PRU00282"/>
    </source>
</evidence>
<dbReference type="GO" id="GO:0016020">
    <property type="term" value="C:membrane"/>
    <property type="evidence" value="ECO:0007669"/>
    <property type="project" value="UniProtKB-SubCell"/>
</dbReference>
<feature type="repeat" description="Solcar" evidence="8">
    <location>
        <begin position="20"/>
        <end position="93"/>
    </location>
</feature>
<reference evidence="11 12" key="1">
    <citation type="journal article" date="2018" name="Mol. Biol. Evol.">
        <title>Broad Genomic Sampling Reveals a Smut Pathogenic Ancestry of the Fungal Clade Ustilaginomycotina.</title>
        <authorList>
            <person name="Kijpornyongpan T."/>
            <person name="Mondo S.J."/>
            <person name="Barry K."/>
            <person name="Sandor L."/>
            <person name="Lee J."/>
            <person name="Lipzen A."/>
            <person name="Pangilinan J."/>
            <person name="LaButti K."/>
            <person name="Hainaut M."/>
            <person name="Henrissat B."/>
            <person name="Grigoriev I.V."/>
            <person name="Spatafora J.W."/>
            <person name="Aime M.C."/>
        </authorList>
    </citation>
    <scope>NUCLEOTIDE SEQUENCE [LARGE SCALE GENOMIC DNA]</scope>
    <source>
        <strain evidence="11 12">MCA 4198</strain>
    </source>
</reference>
<evidence type="ECO:0000256" key="4">
    <source>
        <dbReference type="ARBA" id="ARBA00022692"/>
    </source>
</evidence>
<evidence type="ECO:0000256" key="9">
    <source>
        <dbReference type="RuleBase" id="RU000488"/>
    </source>
</evidence>
<comment type="similarity">
    <text evidence="2 9">Belongs to the mitochondrial carrier (TC 2.A.29) family.</text>
</comment>
<dbReference type="PANTHER" id="PTHR45667">
    <property type="entry name" value="S-ADENOSYLMETHIONINE MITOCHONDRIAL CARRIER PROTEIN"/>
    <property type="match status" value="1"/>
</dbReference>
<keyword evidence="3 9" id="KW-0813">Transport</keyword>
<feature type="transmembrane region" description="Helical" evidence="10">
    <location>
        <begin position="64"/>
        <end position="85"/>
    </location>
</feature>
<evidence type="ECO:0000256" key="7">
    <source>
        <dbReference type="ARBA" id="ARBA00023136"/>
    </source>
</evidence>
<sequence length="314" mass="33075">MTSMDDGGTASLPRRRAAAPSYSTSLLAGALSGLTVDLLFYPIDTLKTRMQSRQGFLAAGGFTGIYRGIGSVAVGSAPGAAAFFVVYERMKPVLTDLTGQPDGSALVHMTAASTAEVAACMIRVPTEVIKSRQQTSAYGTKTSSAQAFRAVMREAGPRGYYRGFAGTVGREIPFTCIQFPLYEHLKLRMARSPFFSGREGAASEKGHSRSIPTWQAGLAGSIAGAIAAGLTTPLDVVKTRIMLERRAHNVAPAEPLSSPTGVNTKIIPTLTHIFRNEGPAALFSGFVPRTLWIGLGGAVFLGTFEAGVKLLEAA</sequence>
<dbReference type="InterPro" id="IPR018108">
    <property type="entry name" value="MCP_transmembrane"/>
</dbReference>
<evidence type="ECO:0000256" key="1">
    <source>
        <dbReference type="ARBA" id="ARBA00004141"/>
    </source>
</evidence>
<dbReference type="FunCoup" id="A0A316YEE1">
    <property type="interactions" value="250"/>
</dbReference>
<proteinExistence type="inferred from homology"/>
<feature type="repeat" description="Solcar" evidence="8">
    <location>
        <begin position="103"/>
        <end position="188"/>
    </location>
</feature>
<accession>A0A316YEE1</accession>
<dbReference type="PROSITE" id="PS50920">
    <property type="entry name" value="SOLCAR"/>
    <property type="match status" value="3"/>
</dbReference>
<dbReference type="InterPro" id="IPR023395">
    <property type="entry name" value="MCP_dom_sf"/>
</dbReference>
<dbReference type="STRING" id="215250.A0A316YEE1"/>
<keyword evidence="4 8" id="KW-0812">Transmembrane</keyword>
<dbReference type="Gene3D" id="1.50.40.10">
    <property type="entry name" value="Mitochondrial carrier domain"/>
    <property type="match status" value="2"/>
</dbReference>
<dbReference type="OrthoDB" id="415315at2759"/>
<keyword evidence="12" id="KW-1185">Reference proteome</keyword>
<dbReference type="RefSeq" id="XP_025374975.1">
    <property type="nucleotide sequence ID" value="XM_025525292.1"/>
</dbReference>
<protein>
    <submittedName>
        <fullName evidence="11">Mitochondrial carrier</fullName>
    </submittedName>
</protein>
<feature type="transmembrane region" description="Helical" evidence="10">
    <location>
        <begin position="22"/>
        <end position="43"/>
    </location>
</feature>
<evidence type="ECO:0000256" key="6">
    <source>
        <dbReference type="ARBA" id="ARBA00022989"/>
    </source>
</evidence>
<evidence type="ECO:0000256" key="5">
    <source>
        <dbReference type="ARBA" id="ARBA00022737"/>
    </source>
</evidence>
<comment type="subcellular location">
    <subcellularLocation>
        <location evidence="1">Membrane</location>
        <topology evidence="1">Multi-pass membrane protein</topology>
    </subcellularLocation>
</comment>
<evidence type="ECO:0000256" key="3">
    <source>
        <dbReference type="ARBA" id="ARBA00022448"/>
    </source>
</evidence>
<dbReference type="GeneID" id="37047208"/>
<keyword evidence="5" id="KW-0677">Repeat</keyword>
<keyword evidence="6 10" id="KW-1133">Transmembrane helix</keyword>
<dbReference type="AlphaFoldDB" id="A0A316YEE1"/>
<dbReference type="InParanoid" id="A0A316YEE1"/>
<organism evidence="11 12">
    <name type="scientific">Acaromyces ingoldii</name>
    <dbReference type="NCBI Taxonomy" id="215250"/>
    <lineage>
        <taxon>Eukaryota</taxon>
        <taxon>Fungi</taxon>
        <taxon>Dikarya</taxon>
        <taxon>Basidiomycota</taxon>
        <taxon>Ustilaginomycotina</taxon>
        <taxon>Exobasidiomycetes</taxon>
        <taxon>Exobasidiales</taxon>
        <taxon>Cryptobasidiaceae</taxon>
        <taxon>Acaromyces</taxon>
    </lineage>
</organism>